<dbReference type="PROSITE" id="PS51782">
    <property type="entry name" value="LYSM"/>
    <property type="match status" value="1"/>
</dbReference>
<dbReference type="PANTHER" id="PTHR11771">
    <property type="entry name" value="LIPOXYGENASE"/>
    <property type="match status" value="1"/>
</dbReference>
<dbReference type="Gene3D" id="4.10.375.10">
    <property type="entry name" value="Lipoxygenase-1, Domain 2"/>
    <property type="match status" value="1"/>
</dbReference>
<dbReference type="Pfam" id="PF00305">
    <property type="entry name" value="Lipoxygenase"/>
    <property type="match status" value="1"/>
</dbReference>
<dbReference type="PROSITE" id="PS00081">
    <property type="entry name" value="LIPOXYGENASE_2"/>
    <property type="match status" value="1"/>
</dbReference>
<comment type="caution">
    <text evidence="22">The sequence shown here is derived from an EMBL/GenBank/DDBJ whole genome shotgun (WGS) entry which is preliminary data.</text>
</comment>
<feature type="domain" description="PLAT" evidence="19">
    <location>
        <begin position="231"/>
        <end position="372"/>
    </location>
</feature>
<dbReference type="Gene3D" id="2.60.60.20">
    <property type="entry name" value="PLAT/LH2 domain"/>
    <property type="match status" value="1"/>
</dbReference>
<dbReference type="InterPro" id="IPR020833">
    <property type="entry name" value="LipOase_Fe_BS"/>
</dbReference>
<dbReference type="InterPro" id="IPR001246">
    <property type="entry name" value="LipOase_plant"/>
</dbReference>
<evidence type="ECO:0000256" key="6">
    <source>
        <dbReference type="ARBA" id="ARBA00022516"/>
    </source>
</evidence>
<evidence type="ECO:0000256" key="10">
    <source>
        <dbReference type="ARBA" id="ARBA00022964"/>
    </source>
</evidence>
<dbReference type="Pfam" id="PF12937">
    <property type="entry name" value="F-box-like"/>
    <property type="match status" value="1"/>
</dbReference>
<evidence type="ECO:0000256" key="12">
    <source>
        <dbReference type="ARBA" id="ARBA00023004"/>
    </source>
</evidence>
<dbReference type="PRINTS" id="PR00468">
    <property type="entry name" value="PLTLPOXGNASE"/>
</dbReference>
<dbReference type="Gene3D" id="3.10.350.10">
    <property type="entry name" value="LysM domain"/>
    <property type="match status" value="1"/>
</dbReference>
<keyword evidence="23" id="KW-1185">Reference proteome</keyword>
<evidence type="ECO:0000256" key="2">
    <source>
        <dbReference type="ARBA" id="ARBA00004496"/>
    </source>
</evidence>
<reference evidence="22 23" key="1">
    <citation type="submission" date="2020-10" db="EMBL/GenBank/DDBJ databases">
        <title>Plant Genome Project.</title>
        <authorList>
            <person name="Zhang R.-G."/>
        </authorList>
    </citation>
    <scope>NUCLEOTIDE SEQUENCE [LARGE SCALE GENOMIC DNA]</scope>
    <source>
        <strain evidence="22">FAFU-HL-1</strain>
        <tissue evidence="22">Leaf</tissue>
    </source>
</reference>
<dbReference type="PROSITE" id="PS00711">
    <property type="entry name" value="LIPOXYGENASE_1"/>
    <property type="match status" value="1"/>
</dbReference>
<comment type="similarity">
    <text evidence="3 16">Belongs to the lipoxygenase family.</text>
</comment>
<dbReference type="Pfam" id="PF01477">
    <property type="entry name" value="PLAT"/>
    <property type="match status" value="1"/>
</dbReference>
<evidence type="ECO:0000256" key="3">
    <source>
        <dbReference type="ARBA" id="ARBA00009419"/>
    </source>
</evidence>
<evidence type="ECO:0000259" key="21">
    <source>
        <dbReference type="PROSITE" id="PS51782"/>
    </source>
</evidence>
<evidence type="ECO:0000256" key="13">
    <source>
        <dbReference type="ARBA" id="ARBA00023098"/>
    </source>
</evidence>
<dbReference type="Proteomes" id="UP000657918">
    <property type="component" value="Unassembled WGS sequence"/>
</dbReference>
<evidence type="ECO:0000313" key="23">
    <source>
        <dbReference type="Proteomes" id="UP000657918"/>
    </source>
</evidence>
<dbReference type="InterPro" id="IPR036226">
    <property type="entry name" value="LipOase_C_sf"/>
</dbReference>
<dbReference type="PRINTS" id="PR00087">
    <property type="entry name" value="LIPOXYGENASE"/>
</dbReference>
<evidence type="ECO:0000256" key="11">
    <source>
        <dbReference type="ARBA" id="ARBA00023002"/>
    </source>
</evidence>
<dbReference type="FunFam" id="3.10.450.60:FF:000002">
    <property type="entry name" value="Lipoxygenase"/>
    <property type="match status" value="1"/>
</dbReference>
<dbReference type="Gene3D" id="3.10.450.60">
    <property type="match status" value="1"/>
</dbReference>
<dbReference type="InterPro" id="IPR018392">
    <property type="entry name" value="LysM"/>
</dbReference>
<dbReference type="InterPro" id="IPR042057">
    <property type="entry name" value="Lipoxy_PLAT/LH2"/>
</dbReference>
<dbReference type="SMART" id="SM00257">
    <property type="entry name" value="LysM"/>
    <property type="match status" value="1"/>
</dbReference>
<dbReference type="InterPro" id="IPR036047">
    <property type="entry name" value="F-box-like_dom_sf"/>
</dbReference>
<keyword evidence="6 17" id="KW-0444">Lipid biosynthesis</keyword>
<dbReference type="GO" id="GO:0034440">
    <property type="term" value="P:lipid oxidation"/>
    <property type="evidence" value="ECO:0007669"/>
    <property type="project" value="InterPro"/>
</dbReference>
<dbReference type="InterPro" id="IPR036392">
    <property type="entry name" value="PLAT/LH2_dom_sf"/>
</dbReference>
<comment type="subunit">
    <text evidence="4">Monomer.</text>
</comment>
<dbReference type="GO" id="GO:0031408">
    <property type="term" value="P:oxylipin biosynthetic process"/>
    <property type="evidence" value="ECO:0007669"/>
    <property type="project" value="UniProtKB-UniRule"/>
</dbReference>
<comment type="caution">
    <text evidence="15">Lacks conserved residue(s) required for the propagation of feature annotation.</text>
</comment>
<keyword evidence="11 16" id="KW-0560">Oxidoreductase</keyword>
<evidence type="ECO:0000256" key="7">
    <source>
        <dbReference type="ARBA" id="ARBA00022723"/>
    </source>
</evidence>
<keyword evidence="12 16" id="KW-0408">Iron</keyword>
<dbReference type="EC" id="1.13.11.-" evidence="17"/>
<dbReference type="SMART" id="SM00308">
    <property type="entry name" value="LH2"/>
    <property type="match status" value="1"/>
</dbReference>
<dbReference type="InterPro" id="IPR020834">
    <property type="entry name" value="LipOase_CS"/>
</dbReference>
<dbReference type="SUPFAM" id="SSF49723">
    <property type="entry name" value="Lipase/lipooxygenase domain (PLAT/LH2 domain)"/>
    <property type="match status" value="1"/>
</dbReference>
<feature type="domain" description="LysM" evidence="21">
    <location>
        <begin position="81"/>
        <end position="125"/>
    </location>
</feature>
<dbReference type="FunFam" id="4.10.372.10:FF:000001">
    <property type="entry name" value="Lipoxygenase"/>
    <property type="match status" value="1"/>
</dbReference>
<keyword evidence="5" id="KW-0963">Cytoplasm</keyword>
<gene>
    <name evidence="22" type="ORF">SADUNF_Sadunf13G0018900</name>
</gene>
<dbReference type="InterPro" id="IPR001810">
    <property type="entry name" value="F-box_dom"/>
</dbReference>
<protein>
    <recommendedName>
        <fullName evidence="17">Lipoxygenase</fullName>
        <ecNumber evidence="17">1.13.11.-</ecNumber>
    </recommendedName>
</protein>
<keyword evidence="9" id="KW-0276">Fatty acid metabolism</keyword>
<sequence>MDSHVLLEAFTCRDTLIMIFRKLGARDLANASCVCKLWRDMASGDEIVRPAFMEPWKLKEIVGNPVSGRFWRDSGICKFAISHKIVKGDSVASLAVKYSVQVMEIKTLNNMMSDHGIYSRERLLIPIINPNLLINETCYIELDTYAKREVAVLYPEGKPDEKLMSKGSSSDHGKRRVIDSLKRSMQVDDGTAQYYWSISNGDPRAALTEFSSDLSYGNKKLKCDDGECKKIKGTVVLMKKNVLDFNDFHESVLDRIHELLSQRVSLQLISAVNSDPSENDLRGKLGKPAYLEKWITTATSLAAGEAKFEVTFDWDEEIGVPGAFLIKNNHHSEFYLKTLTLEDVPGQGRVHFVCNSWIYPAKRYNKDRIFFTNQTFLPQETPAPLRKYREEELVHLRGNGEGELKEWDRVYDYAYYNDLGNPDKGPKYVRPVLGGSSEYPYPRRGRTGRTVTESDPNTESRHPLLMSLNIYVPRDERFGHLKMADFLAYALKSVAQFVKPELEALCDSTPNEFDSFDDVLKLYEGGFELPEGPLLDNLRKSIPLEMLKEIFRNDGGNLFKFPKPQVIQDNHSAWRTDEEFGREMLAGVNPVIIRRLDEFPPKSKLNSKQYGDQNSSITEEQIKDNLDGLTMDEAIKSSRIFILDHHDKLMPYLRRINTTTTKTYASRSLLFLKDDGTLKPLVIELSLPHDKGDEFGAISKVYTPAEDGVEGTIWQLAKAYVGVNDSGYHQLISHFLNTHAVSEPFVIATNRQLSVLHPIYKLLEPHFRDTMNINALARQTLINAGGILESTVYPANYAMEMSSLIYKNWNFTEQALPEDLKKRGVAVDDPKAPHGVRLLIKDYPYAVDGLEIWFAIKEWVKDYCSFYYKEDDMIQNDPELQLWWKEVREEGHGDLKDAPWWPKMKTREELIDSCTIIIWVASALHAAVNFGQYPYAGYLPNRPTISRRFMPEEGSTDYEELKSNPEKAFFKTITAQFQTLLGISLIEILSRHSSDEVYLGQRDTPEWTKDKEPLEAFEKFGRKLAVIQDRMFDMNKDVNLKNRVGPVKVPYTLLVPTSEGGLTGRGIPNSVSI</sequence>
<comment type="cofactor">
    <cofactor evidence="1 16">
        <name>Fe cation</name>
        <dbReference type="ChEBI" id="CHEBI:24875"/>
    </cofactor>
</comment>
<dbReference type="SUPFAM" id="SSF48484">
    <property type="entry name" value="Lipoxigenase"/>
    <property type="match status" value="1"/>
</dbReference>
<comment type="pathway">
    <text evidence="17">Lipid metabolism; oxylipin biosynthesis.</text>
</comment>
<dbReference type="InterPro" id="IPR036779">
    <property type="entry name" value="LysM_dom_sf"/>
</dbReference>
<dbReference type="FunFam" id="1.20.245.10:FF:000002">
    <property type="entry name" value="Lipoxygenase"/>
    <property type="match status" value="1"/>
</dbReference>
<evidence type="ECO:0000259" key="20">
    <source>
        <dbReference type="PROSITE" id="PS51393"/>
    </source>
</evidence>
<evidence type="ECO:0000256" key="15">
    <source>
        <dbReference type="PROSITE-ProRule" id="PRU00152"/>
    </source>
</evidence>
<keyword evidence="8 17" id="KW-0925">Oxylipin biosynthesis</keyword>
<evidence type="ECO:0000256" key="9">
    <source>
        <dbReference type="ARBA" id="ARBA00022832"/>
    </source>
</evidence>
<comment type="subcellular location">
    <subcellularLocation>
        <location evidence="2">Cytoplasm</location>
    </subcellularLocation>
</comment>
<evidence type="ECO:0000256" key="17">
    <source>
        <dbReference type="RuleBase" id="RU003975"/>
    </source>
</evidence>
<dbReference type="Gene3D" id="4.10.372.10">
    <property type="entry name" value="Lipoxygenase-1, Domain 3"/>
    <property type="match status" value="1"/>
</dbReference>
<dbReference type="InterPro" id="IPR001024">
    <property type="entry name" value="PLAT/LH2_dom"/>
</dbReference>
<dbReference type="CDD" id="cd01751">
    <property type="entry name" value="PLAT_LH2"/>
    <property type="match status" value="1"/>
</dbReference>
<keyword evidence="10 16" id="KW-0223">Dioxygenase</keyword>
<dbReference type="InterPro" id="IPR013819">
    <property type="entry name" value="LipOase_C"/>
</dbReference>
<dbReference type="PROSITE" id="PS51393">
    <property type="entry name" value="LIPOXYGENASE_3"/>
    <property type="match status" value="1"/>
</dbReference>
<dbReference type="GO" id="GO:0006633">
    <property type="term" value="P:fatty acid biosynthetic process"/>
    <property type="evidence" value="ECO:0007669"/>
    <property type="project" value="UniProtKB-KW"/>
</dbReference>
<evidence type="ECO:0000256" key="14">
    <source>
        <dbReference type="ARBA" id="ARBA00023160"/>
    </source>
</evidence>
<dbReference type="Pfam" id="PF01476">
    <property type="entry name" value="LysM"/>
    <property type="match status" value="1"/>
</dbReference>
<dbReference type="InterPro" id="IPR000907">
    <property type="entry name" value="LipOase"/>
</dbReference>
<accession>A0A835JG01</accession>
<dbReference type="CDD" id="cd00118">
    <property type="entry name" value="LysM"/>
    <property type="match status" value="1"/>
</dbReference>
<dbReference type="FunFam" id="4.10.375.10:FF:000001">
    <property type="entry name" value="Lipoxygenase"/>
    <property type="match status" value="1"/>
</dbReference>
<dbReference type="OrthoDB" id="407298at2759"/>
<dbReference type="SUPFAM" id="SSF54106">
    <property type="entry name" value="LysM domain"/>
    <property type="match status" value="1"/>
</dbReference>
<evidence type="ECO:0000256" key="4">
    <source>
        <dbReference type="ARBA" id="ARBA00011245"/>
    </source>
</evidence>
<dbReference type="GO" id="GO:0005737">
    <property type="term" value="C:cytoplasm"/>
    <property type="evidence" value="ECO:0007669"/>
    <property type="project" value="UniProtKB-SubCell"/>
</dbReference>
<evidence type="ECO:0000259" key="19">
    <source>
        <dbReference type="PROSITE" id="PS50095"/>
    </source>
</evidence>
<dbReference type="Gene3D" id="1.20.245.10">
    <property type="entry name" value="Lipoxygenase-1, Domain 5"/>
    <property type="match status" value="1"/>
</dbReference>
<keyword evidence="13" id="KW-0443">Lipid metabolism</keyword>
<dbReference type="SUPFAM" id="SSF81383">
    <property type="entry name" value="F-box domain"/>
    <property type="match status" value="1"/>
</dbReference>
<dbReference type="UniPathway" id="UPA00382"/>
<evidence type="ECO:0000256" key="8">
    <source>
        <dbReference type="ARBA" id="ARBA00022767"/>
    </source>
</evidence>
<evidence type="ECO:0000256" key="1">
    <source>
        <dbReference type="ARBA" id="ARBA00001962"/>
    </source>
</evidence>
<organism evidence="22 23">
    <name type="scientific">Salix dunnii</name>
    <dbReference type="NCBI Taxonomy" id="1413687"/>
    <lineage>
        <taxon>Eukaryota</taxon>
        <taxon>Viridiplantae</taxon>
        <taxon>Streptophyta</taxon>
        <taxon>Embryophyta</taxon>
        <taxon>Tracheophyta</taxon>
        <taxon>Spermatophyta</taxon>
        <taxon>Magnoliopsida</taxon>
        <taxon>eudicotyledons</taxon>
        <taxon>Gunneridae</taxon>
        <taxon>Pentapetalae</taxon>
        <taxon>rosids</taxon>
        <taxon>fabids</taxon>
        <taxon>Malpighiales</taxon>
        <taxon>Salicaceae</taxon>
        <taxon>Saliceae</taxon>
        <taxon>Salix</taxon>
    </lineage>
</organism>
<dbReference type="EMBL" id="JADGMS010000013">
    <property type="protein sequence ID" value="KAF9669960.1"/>
    <property type="molecule type" value="Genomic_DNA"/>
</dbReference>
<keyword evidence="7 16" id="KW-0479">Metal-binding</keyword>
<keyword evidence="14 17" id="KW-0275">Fatty acid biosynthesis</keyword>
<dbReference type="InterPro" id="IPR027433">
    <property type="entry name" value="Lipoxygenase_dom_3"/>
</dbReference>
<evidence type="ECO:0000256" key="16">
    <source>
        <dbReference type="RuleBase" id="RU003974"/>
    </source>
</evidence>
<dbReference type="AlphaFoldDB" id="A0A835JG01"/>
<name>A0A835JG01_9ROSI</name>
<dbReference type="GO" id="GO:0016702">
    <property type="term" value="F:oxidoreductase activity, acting on single donors with incorporation of molecular oxygen, incorporation of two atoms of oxygen"/>
    <property type="evidence" value="ECO:0007669"/>
    <property type="project" value="InterPro"/>
</dbReference>
<feature type="domain" description="Lipoxygenase" evidence="20">
    <location>
        <begin position="375"/>
        <end position="1073"/>
    </location>
</feature>
<feature type="region of interest" description="Disordered" evidence="18">
    <location>
        <begin position="439"/>
        <end position="459"/>
    </location>
</feature>
<dbReference type="PROSITE" id="PS50095">
    <property type="entry name" value="PLAT"/>
    <property type="match status" value="1"/>
</dbReference>
<evidence type="ECO:0000256" key="5">
    <source>
        <dbReference type="ARBA" id="ARBA00022490"/>
    </source>
</evidence>
<evidence type="ECO:0000313" key="22">
    <source>
        <dbReference type="EMBL" id="KAF9669960.1"/>
    </source>
</evidence>
<evidence type="ECO:0000256" key="18">
    <source>
        <dbReference type="SAM" id="MobiDB-lite"/>
    </source>
</evidence>
<dbReference type="Gene3D" id="1.20.1280.50">
    <property type="match status" value="1"/>
</dbReference>
<dbReference type="GO" id="GO:0005506">
    <property type="term" value="F:iron ion binding"/>
    <property type="evidence" value="ECO:0007669"/>
    <property type="project" value="UniProtKB-ARBA"/>
</dbReference>
<proteinExistence type="inferred from homology"/>
<dbReference type="FunFam" id="2.60.60.20:FF:000015">
    <property type="entry name" value="Lipoxygenase"/>
    <property type="match status" value="1"/>
</dbReference>
<comment type="function">
    <text evidence="17">Plant lipoxygenase may be involved in a number of diverse aspects of plant physiology including growth and development, pest resistance, and senescence or responses to wounding.</text>
</comment>